<comment type="similarity">
    <text evidence="1">Belongs to the RMI1 family.</text>
</comment>
<protein>
    <recommendedName>
        <fullName evidence="2">RecQ-mediated genome instability protein 1</fullName>
    </recommendedName>
</protein>
<dbReference type="Proteomes" id="UP001165065">
    <property type="component" value="Unassembled WGS sequence"/>
</dbReference>
<dbReference type="GO" id="GO:0016604">
    <property type="term" value="C:nuclear body"/>
    <property type="evidence" value="ECO:0007669"/>
    <property type="project" value="TreeGrafter"/>
</dbReference>
<evidence type="ECO:0000313" key="6">
    <source>
        <dbReference type="Proteomes" id="UP001165065"/>
    </source>
</evidence>
<dbReference type="Gene3D" id="2.40.50.770">
    <property type="entry name" value="RecQ-mediated genome instability protein Rmi1, C-terminal domain"/>
    <property type="match status" value="1"/>
</dbReference>
<evidence type="ECO:0000256" key="3">
    <source>
        <dbReference type="SAM" id="MobiDB-lite"/>
    </source>
</evidence>
<dbReference type="PANTHER" id="PTHR14790:SF15">
    <property type="entry name" value="RECQ-MEDIATED GENOME INSTABILITY PROTEIN 1"/>
    <property type="match status" value="1"/>
</dbReference>
<organism evidence="5 6">
    <name type="scientific">Triparma columacea</name>
    <dbReference type="NCBI Taxonomy" id="722753"/>
    <lineage>
        <taxon>Eukaryota</taxon>
        <taxon>Sar</taxon>
        <taxon>Stramenopiles</taxon>
        <taxon>Ochrophyta</taxon>
        <taxon>Bolidophyceae</taxon>
        <taxon>Parmales</taxon>
        <taxon>Triparmaceae</taxon>
        <taxon>Triparma</taxon>
    </lineage>
</organism>
<feature type="compositionally biased region" description="Polar residues" evidence="3">
    <location>
        <begin position="71"/>
        <end position="83"/>
    </location>
</feature>
<dbReference type="AlphaFoldDB" id="A0A9W7LCS9"/>
<name>A0A9W7LCS9_9STRA</name>
<comment type="caution">
    <text evidence="5">The sequence shown here is derived from an EMBL/GenBank/DDBJ whole genome shotgun (WGS) entry which is preliminary data.</text>
</comment>
<evidence type="ECO:0000256" key="1">
    <source>
        <dbReference type="ARBA" id="ARBA00006395"/>
    </source>
</evidence>
<dbReference type="Pfam" id="PF08585">
    <property type="entry name" value="RMI1_N_C"/>
    <property type="match status" value="1"/>
</dbReference>
<keyword evidence="6" id="KW-1185">Reference proteome</keyword>
<accession>A0A9W7LCS9</accession>
<feature type="compositionally biased region" description="Pro residues" evidence="3">
    <location>
        <begin position="296"/>
        <end position="305"/>
    </location>
</feature>
<dbReference type="InterPro" id="IPR042470">
    <property type="entry name" value="RMI1_N_C_sf"/>
</dbReference>
<proteinExistence type="inferred from homology"/>
<dbReference type="InterPro" id="IPR013894">
    <property type="entry name" value="RMI1_OB"/>
</dbReference>
<evidence type="ECO:0000313" key="5">
    <source>
        <dbReference type="EMBL" id="GMI46390.1"/>
    </source>
</evidence>
<sequence length="518" mass="54817">MSSKFHVHLSRAWLTSCLQTLPPPTNPPPAAGSIDEDYMYSVYMQVINSDIRDSVNGRSTTTSQLREAIQTSLSQAQESGQGSPPTPSVDENFRLMVQVDELVDVSTNAERRAERGASRTQGFSNPGYYNGRCMKIAICDGWVREGGDGGEGGEGGGEVTGGFALPVIAMEVTPIPDLSVNTLAGCKVVLKGPFPVVLGVALLHPSNVLVLGGSVDVLVAMQEQAVEAGRRTYGNGRGGATLRALVTSREEEREGEEEGVPKTRSPTAQVTPVVPSQPCPPQQQHPPPQSQLNKPPLHPPPPAPPTGGGCSRFPPLPSDHGNAVQASLAKLKEMVSSPSAQSHVNGEVAYVAQAKLSGCLGVKFTRIKKVRKECRMLVSASHSVRGLEGTGTQGSGGSEGGGGGAKYMYRSFVDLVDPEGYTLTAELSNDIVEHQVGFGADHVKGVLKGGGEKEREEIRGRLGGDWPHEIRGGVRIKIVGGAEEGGESGEYKGGGRVHPMVVGWEWEKEKERGRPSAD</sequence>
<reference evidence="6" key="1">
    <citation type="journal article" date="2023" name="Commun. Biol.">
        <title>Genome analysis of Parmales, the sister group of diatoms, reveals the evolutionary specialization of diatoms from phago-mixotrophs to photoautotrophs.</title>
        <authorList>
            <person name="Ban H."/>
            <person name="Sato S."/>
            <person name="Yoshikawa S."/>
            <person name="Yamada K."/>
            <person name="Nakamura Y."/>
            <person name="Ichinomiya M."/>
            <person name="Sato N."/>
            <person name="Blanc-Mathieu R."/>
            <person name="Endo H."/>
            <person name="Kuwata A."/>
            <person name="Ogata H."/>
        </authorList>
    </citation>
    <scope>NUCLEOTIDE SEQUENCE [LARGE SCALE GENOMIC DNA]</scope>
</reference>
<dbReference type="GO" id="GO:0000724">
    <property type="term" value="P:double-strand break repair via homologous recombination"/>
    <property type="evidence" value="ECO:0007669"/>
    <property type="project" value="TreeGrafter"/>
</dbReference>
<feature type="compositionally biased region" description="Pro residues" evidence="3">
    <location>
        <begin position="275"/>
        <end position="289"/>
    </location>
</feature>
<feature type="region of interest" description="Disordered" evidence="3">
    <location>
        <begin position="245"/>
        <end position="322"/>
    </location>
</feature>
<feature type="domain" description="RecQ mediated genome instability protein 1 OB-fold" evidence="4">
    <location>
        <begin position="167"/>
        <end position="224"/>
    </location>
</feature>
<dbReference type="OrthoDB" id="206972at2759"/>
<dbReference type="PANTHER" id="PTHR14790">
    <property type="entry name" value="RECQ-MEDIATED GENOME INSTABILITY PROTEIN 1 RMI1"/>
    <property type="match status" value="1"/>
</dbReference>
<gene>
    <name evidence="5" type="ORF">TrCOL_g11175</name>
</gene>
<dbReference type="GO" id="GO:0000712">
    <property type="term" value="P:resolution of meiotic recombination intermediates"/>
    <property type="evidence" value="ECO:0007669"/>
    <property type="project" value="TreeGrafter"/>
</dbReference>
<dbReference type="EMBL" id="BRYA01000296">
    <property type="protein sequence ID" value="GMI46390.1"/>
    <property type="molecule type" value="Genomic_DNA"/>
</dbReference>
<dbReference type="GO" id="GO:0031422">
    <property type="term" value="C:RecQ family helicase-topoisomerase III complex"/>
    <property type="evidence" value="ECO:0007669"/>
    <property type="project" value="TreeGrafter"/>
</dbReference>
<feature type="region of interest" description="Disordered" evidence="3">
    <location>
        <begin position="71"/>
        <end position="90"/>
    </location>
</feature>
<evidence type="ECO:0000256" key="2">
    <source>
        <dbReference type="ARBA" id="ARBA00018987"/>
    </source>
</evidence>
<evidence type="ECO:0000259" key="4">
    <source>
        <dbReference type="Pfam" id="PF08585"/>
    </source>
</evidence>